<sequence>MVAAHNGLFAVGFECPTLARAGVQAFFVVQCLWTGSMGLLCTYDPAWSPITENGLFTRGKEKFAHPNVRGGWNVRGGSMFLREAYDCVELCLCKRGGARIAFGVWTSPFGPQPPLVVFLVMNILALRAVAGA</sequence>
<evidence type="ECO:0000313" key="1">
    <source>
        <dbReference type="EMBL" id="EGB02678.1"/>
    </source>
</evidence>
<proteinExistence type="predicted"/>
<reference evidence="1 2" key="1">
    <citation type="journal article" date="2011" name="Proc. Natl. Acad. Sci. U.S.A.">
        <title>Niche of harmful alga Aureococcus anophagefferens revealed through ecogenomics.</title>
        <authorList>
            <person name="Gobler C.J."/>
            <person name="Berry D.L."/>
            <person name="Dyhrman S.T."/>
            <person name="Wilhelm S.W."/>
            <person name="Salamov A."/>
            <person name="Lobanov A.V."/>
            <person name="Zhang Y."/>
            <person name="Collier J.L."/>
            <person name="Wurch L.L."/>
            <person name="Kustka A.B."/>
            <person name="Dill B.D."/>
            <person name="Shah M."/>
            <person name="VerBerkmoes N.C."/>
            <person name="Kuo A."/>
            <person name="Terry A."/>
            <person name="Pangilinan J."/>
            <person name="Lindquist E.A."/>
            <person name="Lucas S."/>
            <person name="Paulsen I.T."/>
            <person name="Hattenrath-Lehmann T.K."/>
            <person name="Talmage S.C."/>
            <person name="Walker E.A."/>
            <person name="Koch F."/>
            <person name="Burson A.M."/>
            <person name="Marcoval M.A."/>
            <person name="Tang Y.Z."/>
            <person name="Lecleir G.R."/>
            <person name="Coyne K.J."/>
            <person name="Berg G.M."/>
            <person name="Bertrand E.M."/>
            <person name="Saito M.A."/>
            <person name="Gladyshev V.N."/>
            <person name="Grigoriev I.V."/>
        </authorList>
    </citation>
    <scope>NUCLEOTIDE SEQUENCE [LARGE SCALE GENOMIC DNA]</scope>
    <source>
        <strain evidence="2">CCMP 1984</strain>
    </source>
</reference>
<dbReference type="EMBL" id="GL833372">
    <property type="protein sequence ID" value="EGB02678.1"/>
    <property type="molecule type" value="Genomic_DNA"/>
</dbReference>
<keyword evidence="2" id="KW-1185">Reference proteome</keyword>
<dbReference type="OMA" id="LLAMWAI"/>
<dbReference type="RefSeq" id="XP_009042624.1">
    <property type="nucleotide sequence ID" value="XM_009044376.1"/>
</dbReference>
<dbReference type="Proteomes" id="UP000002729">
    <property type="component" value="Unassembled WGS sequence"/>
</dbReference>
<name>F0YQD2_AURAN</name>
<dbReference type="GeneID" id="20226941"/>
<dbReference type="eggNOG" id="ENOG502SRB1">
    <property type="taxonomic scope" value="Eukaryota"/>
</dbReference>
<dbReference type="KEGG" id="aaf:AURANDRAFT_68665"/>
<dbReference type="AlphaFoldDB" id="F0YQD2"/>
<dbReference type="InParanoid" id="F0YQD2"/>
<dbReference type="OrthoDB" id="10258831at2759"/>
<evidence type="ECO:0000313" key="2">
    <source>
        <dbReference type="Proteomes" id="UP000002729"/>
    </source>
</evidence>
<accession>F0YQD2</accession>
<organism evidence="2">
    <name type="scientific">Aureococcus anophagefferens</name>
    <name type="common">Harmful bloom alga</name>
    <dbReference type="NCBI Taxonomy" id="44056"/>
    <lineage>
        <taxon>Eukaryota</taxon>
        <taxon>Sar</taxon>
        <taxon>Stramenopiles</taxon>
        <taxon>Ochrophyta</taxon>
        <taxon>Pelagophyceae</taxon>
        <taxon>Pelagomonadales</taxon>
        <taxon>Pelagomonadaceae</taxon>
        <taxon>Aureococcus</taxon>
    </lineage>
</organism>
<protein>
    <submittedName>
        <fullName evidence="1">Uncharacterized protein</fullName>
    </submittedName>
</protein>
<gene>
    <name evidence="1" type="ORF">AURANDRAFT_68665</name>
</gene>